<dbReference type="Proteomes" id="UP000262825">
    <property type="component" value="Unassembled WGS sequence"/>
</dbReference>
<feature type="transmembrane region" description="Helical" evidence="9">
    <location>
        <begin position="237"/>
        <end position="256"/>
    </location>
</feature>
<dbReference type="GO" id="GO:0005789">
    <property type="term" value="C:endoplasmic reticulum membrane"/>
    <property type="evidence" value="ECO:0007669"/>
    <property type="project" value="TreeGrafter"/>
</dbReference>
<reference evidence="11" key="1">
    <citation type="submission" date="2018-06" db="EMBL/GenBank/DDBJ databases">
        <authorList>
            <person name="Guldener U."/>
        </authorList>
    </citation>
    <scope>NUCLEOTIDE SEQUENCE [LARGE SCALE GENOMIC DNA]</scope>
    <source>
        <strain evidence="11">UTAD17</strain>
    </source>
</reference>
<evidence type="ECO:0000313" key="10">
    <source>
        <dbReference type="EMBL" id="SSD61670.1"/>
    </source>
</evidence>
<dbReference type="EC" id="1.1.1.270" evidence="8"/>
<evidence type="ECO:0000256" key="2">
    <source>
        <dbReference type="ARBA" id="ARBA00022857"/>
    </source>
</evidence>
<keyword evidence="1" id="KW-0444">Lipid biosynthesis</keyword>
<keyword evidence="11" id="KW-1185">Reference proteome</keyword>
<dbReference type="AlphaFoldDB" id="A0A376BC18"/>
<dbReference type="FunFam" id="3.40.50.720:FF:000525">
    <property type="entry name" value="3-keto-steroid reductase"/>
    <property type="match status" value="1"/>
</dbReference>
<gene>
    <name evidence="10" type="ORF">SCODWIG_03431</name>
</gene>
<dbReference type="GO" id="GO:0005811">
    <property type="term" value="C:lipid droplet"/>
    <property type="evidence" value="ECO:0007669"/>
    <property type="project" value="TreeGrafter"/>
</dbReference>
<dbReference type="InterPro" id="IPR002347">
    <property type="entry name" value="SDR_fam"/>
</dbReference>
<keyword evidence="2" id="KW-0521">NADP</keyword>
<comment type="pathway">
    <text evidence="6">Steroid biosynthesis; zymosterol biosynthesis; zymosterol from lanosterol: step 5/6.</text>
</comment>
<name>A0A376BC18_9ASCO</name>
<evidence type="ECO:0000256" key="8">
    <source>
        <dbReference type="ARBA" id="ARBA00023621"/>
    </source>
</evidence>
<proteinExistence type="inferred from homology"/>
<evidence type="ECO:0000256" key="5">
    <source>
        <dbReference type="ARBA" id="ARBA00023098"/>
    </source>
</evidence>
<comment type="similarity">
    <text evidence="7">Belongs to the short-chain dehydrogenases/reductases (SDR) family. ERG27 subfamily.</text>
</comment>
<dbReference type="PANTHER" id="PTHR43647">
    <property type="entry name" value="DEHYDROGENASE"/>
    <property type="match status" value="1"/>
</dbReference>
<dbReference type="GO" id="GO:0000253">
    <property type="term" value="F:3-beta-hydroxysteroid 3-dehydrogenase (NADP+) activity"/>
    <property type="evidence" value="ECO:0007669"/>
    <property type="project" value="UniProtKB-EC"/>
</dbReference>
<protein>
    <recommendedName>
        <fullName evidence="8">3beta-hydroxysteroid 3-dehydrogenase</fullName>
        <ecNumber evidence="8">1.1.1.270</ecNumber>
    </recommendedName>
</protein>
<dbReference type="Gene3D" id="3.40.50.720">
    <property type="entry name" value="NAD(P)-binding Rossmann-like Domain"/>
    <property type="match status" value="1"/>
</dbReference>
<keyword evidence="9" id="KW-1133">Transmembrane helix</keyword>
<keyword evidence="9" id="KW-0472">Membrane</keyword>
<dbReference type="InterPro" id="IPR051593">
    <property type="entry name" value="Ergosterol_Biosynth_ERG27"/>
</dbReference>
<dbReference type="VEuPathDB" id="FungiDB:SCODWIG_03431"/>
<evidence type="ECO:0000256" key="7">
    <source>
        <dbReference type="ARBA" id="ARBA00023593"/>
    </source>
</evidence>
<evidence type="ECO:0000256" key="9">
    <source>
        <dbReference type="SAM" id="Phobius"/>
    </source>
</evidence>
<dbReference type="GO" id="GO:0005741">
    <property type="term" value="C:mitochondrial outer membrane"/>
    <property type="evidence" value="ECO:0007669"/>
    <property type="project" value="TreeGrafter"/>
</dbReference>
<sequence length="344" mass="39550">MGKVAVITGTNSNLGLNIAYRFLEKVDFHEDVTLVVTSRTLPRVRECINMINRYHSQLERSGILQFDYLLVDFTDMVSVLSAYYELNKKYQEINYFFVNAAQGVYDGISWLGACKEILSDPIEGVTNPHYKIQRIGVKTDDGLGTVFQANVFGPYYLIQKLLPQLEKGNAVIVWISSLMSDPKYLDLEDMQLLKTDASYEGSKRLVDLLHLATYENLKARGIRQYLVQPGIFISKSFFKFLNVFTYFGMLFIFYVARWLGSSWHNISGYLAANAPIYVALADESLLKRQDIKYGSASTRNGREYLKNQEIDPTGKDQVLKYFKNMEDEWDLKLKDQIKNTRIAM</sequence>
<evidence type="ECO:0000256" key="6">
    <source>
        <dbReference type="ARBA" id="ARBA00023589"/>
    </source>
</evidence>
<accession>A0A376BC18</accession>
<dbReference type="GO" id="GO:0006696">
    <property type="term" value="P:ergosterol biosynthetic process"/>
    <property type="evidence" value="ECO:0007669"/>
    <property type="project" value="TreeGrafter"/>
</dbReference>
<dbReference type="Pfam" id="PF00106">
    <property type="entry name" value="adh_short"/>
    <property type="match status" value="1"/>
</dbReference>
<dbReference type="PANTHER" id="PTHR43647:SF1">
    <property type="entry name" value="3-KETO-STEROID REDUCTASE ERG27"/>
    <property type="match status" value="1"/>
</dbReference>
<dbReference type="InterPro" id="IPR036291">
    <property type="entry name" value="NAD(P)-bd_dom_sf"/>
</dbReference>
<organism evidence="10 11">
    <name type="scientific">Saccharomycodes ludwigii</name>
    <dbReference type="NCBI Taxonomy" id="36035"/>
    <lineage>
        <taxon>Eukaryota</taxon>
        <taxon>Fungi</taxon>
        <taxon>Dikarya</taxon>
        <taxon>Ascomycota</taxon>
        <taxon>Saccharomycotina</taxon>
        <taxon>Saccharomycetes</taxon>
        <taxon>Saccharomycodales</taxon>
        <taxon>Saccharomycodaceae</taxon>
        <taxon>Saccharomycodes</taxon>
    </lineage>
</organism>
<dbReference type="SUPFAM" id="SSF51735">
    <property type="entry name" value="NAD(P)-binding Rossmann-fold domains"/>
    <property type="match status" value="1"/>
</dbReference>
<evidence type="ECO:0000256" key="3">
    <source>
        <dbReference type="ARBA" id="ARBA00022955"/>
    </source>
</evidence>
<keyword evidence="3" id="KW-0752">Steroid biosynthesis</keyword>
<keyword evidence="9" id="KW-0812">Transmembrane</keyword>
<evidence type="ECO:0000256" key="4">
    <source>
        <dbReference type="ARBA" id="ARBA00023002"/>
    </source>
</evidence>
<keyword evidence="5" id="KW-0443">Lipid metabolism</keyword>
<evidence type="ECO:0000256" key="1">
    <source>
        <dbReference type="ARBA" id="ARBA00022516"/>
    </source>
</evidence>
<keyword evidence="4" id="KW-0560">Oxidoreductase</keyword>
<dbReference type="EMBL" id="UFAJ01000824">
    <property type="protein sequence ID" value="SSD61670.1"/>
    <property type="molecule type" value="Genomic_DNA"/>
</dbReference>
<evidence type="ECO:0000313" key="11">
    <source>
        <dbReference type="Proteomes" id="UP000262825"/>
    </source>
</evidence>